<reference evidence="3" key="1">
    <citation type="submission" date="2018-05" db="EMBL/GenBank/DDBJ databases">
        <authorList>
            <person name="Li X."/>
        </authorList>
    </citation>
    <scope>NUCLEOTIDE SEQUENCE [LARGE SCALE GENOMIC DNA]</scope>
    <source>
        <strain evidence="3">LX32</strain>
    </source>
</reference>
<dbReference type="AlphaFoldDB" id="A0A328AKD0"/>
<accession>A0A328AKD0</accession>
<dbReference type="OrthoDB" id="9770889at2"/>
<sequence length="248" mass="25832">MQLRAFALVTALAAAASPSLAEPTRVAVRAQALDAKFIGDHTGGVGVTIRDARSGKVLSQGLIRGGTGDTARIMKTPPARYGRVSDDQTAGFVAMVDIAEPTLVRIEAEGPLGRPASATTVSSTLWLLPGHNIDGDGIVLMFPGLVVEPTVILDGPDRFRITAKVSPMCGCPIEANGIWDAANYSVRATLLRHNRAVAETALAFTGRTGEYAGVLPKADADGDTLRVVAFDSRTPNTGVAMATIPTGR</sequence>
<name>A0A328AKD0_9CAUL</name>
<gene>
    <name evidence="2" type="ORF">DJ017_10780</name>
</gene>
<evidence type="ECO:0000313" key="3">
    <source>
        <dbReference type="Proteomes" id="UP000249254"/>
    </source>
</evidence>
<feature type="signal peptide" evidence="1">
    <location>
        <begin position="1"/>
        <end position="21"/>
    </location>
</feature>
<organism evidence="2 3">
    <name type="scientific">Phenylobacterium soli</name>
    <dbReference type="NCBI Taxonomy" id="2170551"/>
    <lineage>
        <taxon>Bacteria</taxon>
        <taxon>Pseudomonadati</taxon>
        <taxon>Pseudomonadota</taxon>
        <taxon>Alphaproteobacteria</taxon>
        <taxon>Caulobacterales</taxon>
        <taxon>Caulobacteraceae</taxon>
        <taxon>Phenylobacterium</taxon>
    </lineage>
</organism>
<keyword evidence="1" id="KW-0732">Signal</keyword>
<evidence type="ECO:0000313" key="2">
    <source>
        <dbReference type="EMBL" id="RAK54977.1"/>
    </source>
</evidence>
<dbReference type="Proteomes" id="UP000249254">
    <property type="component" value="Unassembled WGS sequence"/>
</dbReference>
<feature type="chain" id="PRO_5016242651" evidence="1">
    <location>
        <begin position="22"/>
        <end position="248"/>
    </location>
</feature>
<protein>
    <submittedName>
        <fullName evidence="2">Uncharacterized protein</fullName>
    </submittedName>
</protein>
<keyword evidence="3" id="KW-1185">Reference proteome</keyword>
<dbReference type="RefSeq" id="WP_111528727.1">
    <property type="nucleotide sequence ID" value="NZ_JBHRSG010000004.1"/>
</dbReference>
<dbReference type="EMBL" id="QFYQ01000001">
    <property type="protein sequence ID" value="RAK54977.1"/>
    <property type="molecule type" value="Genomic_DNA"/>
</dbReference>
<proteinExistence type="predicted"/>
<evidence type="ECO:0000256" key="1">
    <source>
        <dbReference type="SAM" id="SignalP"/>
    </source>
</evidence>
<comment type="caution">
    <text evidence="2">The sequence shown here is derived from an EMBL/GenBank/DDBJ whole genome shotgun (WGS) entry which is preliminary data.</text>
</comment>